<evidence type="ECO:0000313" key="1">
    <source>
        <dbReference type="EMBL" id="KAK1305337.1"/>
    </source>
</evidence>
<gene>
    <name evidence="1" type="ORF">QJS10_CPB11g01713</name>
</gene>
<reference evidence="1" key="2">
    <citation type="submission" date="2023-06" db="EMBL/GenBank/DDBJ databases">
        <authorList>
            <person name="Ma L."/>
            <person name="Liu K.-W."/>
            <person name="Li Z."/>
            <person name="Hsiao Y.-Y."/>
            <person name="Qi Y."/>
            <person name="Fu T."/>
            <person name="Tang G."/>
            <person name="Zhang D."/>
            <person name="Sun W.-H."/>
            <person name="Liu D.-K."/>
            <person name="Li Y."/>
            <person name="Chen G.-Z."/>
            <person name="Liu X.-D."/>
            <person name="Liao X.-Y."/>
            <person name="Jiang Y.-T."/>
            <person name="Yu X."/>
            <person name="Hao Y."/>
            <person name="Huang J."/>
            <person name="Zhao X.-W."/>
            <person name="Ke S."/>
            <person name="Chen Y.-Y."/>
            <person name="Wu W.-L."/>
            <person name="Hsu J.-L."/>
            <person name="Lin Y.-F."/>
            <person name="Huang M.-D."/>
            <person name="Li C.-Y."/>
            <person name="Huang L."/>
            <person name="Wang Z.-W."/>
            <person name="Zhao X."/>
            <person name="Zhong W.-Y."/>
            <person name="Peng D.-H."/>
            <person name="Ahmad S."/>
            <person name="Lan S."/>
            <person name="Zhang J.-S."/>
            <person name="Tsai W.-C."/>
            <person name="Van De Peer Y."/>
            <person name="Liu Z.-J."/>
        </authorList>
    </citation>
    <scope>NUCLEOTIDE SEQUENCE</scope>
    <source>
        <strain evidence="1">CP</strain>
        <tissue evidence="1">Leaves</tissue>
    </source>
</reference>
<protein>
    <submittedName>
        <fullName evidence="1">Uncharacterized protein</fullName>
    </submittedName>
</protein>
<dbReference type="AlphaFoldDB" id="A0AAV9DVQ4"/>
<dbReference type="EMBL" id="JAUJYO010000011">
    <property type="protein sequence ID" value="KAK1305337.1"/>
    <property type="molecule type" value="Genomic_DNA"/>
</dbReference>
<keyword evidence="2" id="KW-1185">Reference proteome</keyword>
<accession>A0AAV9DVQ4</accession>
<evidence type="ECO:0000313" key="2">
    <source>
        <dbReference type="Proteomes" id="UP001180020"/>
    </source>
</evidence>
<comment type="caution">
    <text evidence="1">The sequence shown here is derived from an EMBL/GenBank/DDBJ whole genome shotgun (WGS) entry which is preliminary data.</text>
</comment>
<sequence>MAAPRQGIGTEVTILKHGGIVESNAANHEAWSITYSVSKSQVMKIMLPAALRSIWLSRNKCLFKVHHFYTENLWEDILHSMSEF</sequence>
<dbReference type="Proteomes" id="UP001180020">
    <property type="component" value="Unassembled WGS sequence"/>
</dbReference>
<name>A0AAV9DVQ4_ACOCL</name>
<proteinExistence type="predicted"/>
<reference evidence="1" key="1">
    <citation type="journal article" date="2023" name="Nat. Commun.">
        <title>Diploid and tetraploid genomes of Acorus and the evolution of monocots.</title>
        <authorList>
            <person name="Ma L."/>
            <person name="Liu K.W."/>
            <person name="Li Z."/>
            <person name="Hsiao Y.Y."/>
            <person name="Qi Y."/>
            <person name="Fu T."/>
            <person name="Tang G.D."/>
            <person name="Zhang D."/>
            <person name="Sun W.H."/>
            <person name="Liu D.K."/>
            <person name="Li Y."/>
            <person name="Chen G.Z."/>
            <person name="Liu X.D."/>
            <person name="Liao X.Y."/>
            <person name="Jiang Y.T."/>
            <person name="Yu X."/>
            <person name="Hao Y."/>
            <person name="Huang J."/>
            <person name="Zhao X.W."/>
            <person name="Ke S."/>
            <person name="Chen Y.Y."/>
            <person name="Wu W.L."/>
            <person name="Hsu J.L."/>
            <person name="Lin Y.F."/>
            <person name="Huang M.D."/>
            <person name="Li C.Y."/>
            <person name="Huang L."/>
            <person name="Wang Z.W."/>
            <person name="Zhao X."/>
            <person name="Zhong W.Y."/>
            <person name="Peng D.H."/>
            <person name="Ahmad S."/>
            <person name="Lan S."/>
            <person name="Zhang J.S."/>
            <person name="Tsai W.C."/>
            <person name="Van de Peer Y."/>
            <person name="Liu Z.J."/>
        </authorList>
    </citation>
    <scope>NUCLEOTIDE SEQUENCE</scope>
    <source>
        <strain evidence="1">CP</strain>
    </source>
</reference>
<organism evidence="1 2">
    <name type="scientific">Acorus calamus</name>
    <name type="common">Sweet flag</name>
    <dbReference type="NCBI Taxonomy" id="4465"/>
    <lineage>
        <taxon>Eukaryota</taxon>
        <taxon>Viridiplantae</taxon>
        <taxon>Streptophyta</taxon>
        <taxon>Embryophyta</taxon>
        <taxon>Tracheophyta</taxon>
        <taxon>Spermatophyta</taxon>
        <taxon>Magnoliopsida</taxon>
        <taxon>Liliopsida</taxon>
        <taxon>Acoraceae</taxon>
        <taxon>Acorus</taxon>
    </lineage>
</organism>